<dbReference type="Pfam" id="PF10633">
    <property type="entry name" value="NPCBM_assoc"/>
    <property type="match status" value="1"/>
</dbReference>
<dbReference type="RefSeq" id="WP_136820136.1">
    <property type="nucleotide sequence ID" value="NZ_BMJX01000002.1"/>
</dbReference>
<feature type="chain" id="PRO_5020821515" description="Alpha-galactosidase NEW3 domain-containing protein" evidence="2">
    <location>
        <begin position="33"/>
        <end position="285"/>
    </location>
</feature>
<feature type="signal peptide" evidence="2">
    <location>
        <begin position="1"/>
        <end position="32"/>
    </location>
</feature>
<dbReference type="OrthoDB" id="8631677at2"/>
<keyword evidence="1" id="KW-1133">Transmembrane helix</keyword>
<comment type="caution">
    <text evidence="4">The sequence shown here is derived from an EMBL/GenBank/DDBJ whole genome shotgun (WGS) entry which is preliminary data.</text>
</comment>
<evidence type="ECO:0000256" key="2">
    <source>
        <dbReference type="SAM" id="SignalP"/>
    </source>
</evidence>
<dbReference type="EMBL" id="SUKA01000002">
    <property type="protein sequence ID" value="TJY66787.1"/>
    <property type="molecule type" value="Genomic_DNA"/>
</dbReference>
<evidence type="ECO:0000313" key="5">
    <source>
        <dbReference type="Proteomes" id="UP000309872"/>
    </source>
</evidence>
<dbReference type="InterPro" id="IPR013783">
    <property type="entry name" value="Ig-like_fold"/>
</dbReference>
<dbReference type="Proteomes" id="UP000309872">
    <property type="component" value="Unassembled WGS sequence"/>
</dbReference>
<keyword evidence="1" id="KW-0472">Membrane</keyword>
<evidence type="ECO:0000313" key="4">
    <source>
        <dbReference type="EMBL" id="TJY66787.1"/>
    </source>
</evidence>
<dbReference type="Gene3D" id="2.60.40.10">
    <property type="entry name" value="Immunoglobulins"/>
    <property type="match status" value="1"/>
</dbReference>
<proteinExistence type="predicted"/>
<name>A0A4U0H4X9_9SPHI</name>
<sequence length="285" mass="31188">MLTQLQSTHAQRFTFYALFLALFFGCNRPAYAQQAATQATAKSAFEAQLVNIEAAASEPFRYNATLRNTAGEAVLYDLDAQLPAGWQISYRVQGSFVKSIRLEAGQTQDISIEVSATHSSKPNKYNIPVKAVSKRDTLTLNLEAVVKGSYSIEMTTPTGRLSDEVVAGSSKEIQVVLKNTGTLPLNDVELTSQLPTKWEATFEPANIKQLEPGKTVDVKINLKVPEKTIAGDYVAKFTAKNPNGSAEISFRAAVTTSMLSGWIGVLIILIAIGLVYYLIRKYGRR</sequence>
<feature type="domain" description="Alpha-galactosidase NEW3" evidence="3">
    <location>
        <begin position="166"/>
        <end position="240"/>
    </location>
</feature>
<dbReference type="InterPro" id="IPR018905">
    <property type="entry name" value="A-galactase_NEW3"/>
</dbReference>
<keyword evidence="1" id="KW-0812">Transmembrane</keyword>
<protein>
    <recommendedName>
        <fullName evidence="3">Alpha-galactosidase NEW3 domain-containing protein</fullName>
    </recommendedName>
</protein>
<keyword evidence="2" id="KW-0732">Signal</keyword>
<dbReference type="PANTHER" id="PTHR39198:SF1">
    <property type="entry name" value="ALPHA-GALACTOSIDASE NEW3 DOMAIN-CONTAINING PROTEIN"/>
    <property type="match status" value="1"/>
</dbReference>
<accession>A0A4U0H4X9</accession>
<gene>
    <name evidence="4" type="ORF">FAZ19_07675</name>
</gene>
<dbReference type="AlphaFoldDB" id="A0A4U0H4X9"/>
<evidence type="ECO:0000256" key="1">
    <source>
        <dbReference type="SAM" id="Phobius"/>
    </source>
</evidence>
<organism evidence="4 5">
    <name type="scientific">Sphingobacterium alkalisoli</name>
    <dbReference type="NCBI Taxonomy" id="1874115"/>
    <lineage>
        <taxon>Bacteria</taxon>
        <taxon>Pseudomonadati</taxon>
        <taxon>Bacteroidota</taxon>
        <taxon>Sphingobacteriia</taxon>
        <taxon>Sphingobacteriales</taxon>
        <taxon>Sphingobacteriaceae</taxon>
        <taxon>Sphingobacterium</taxon>
    </lineage>
</organism>
<evidence type="ECO:0000259" key="3">
    <source>
        <dbReference type="Pfam" id="PF10633"/>
    </source>
</evidence>
<dbReference type="PANTHER" id="PTHR39198">
    <property type="entry name" value="HYPOTHETICAL MEMBRANE PROTEIN, CONSERVED"/>
    <property type="match status" value="1"/>
</dbReference>
<feature type="transmembrane region" description="Helical" evidence="1">
    <location>
        <begin position="259"/>
        <end position="279"/>
    </location>
</feature>
<keyword evidence="5" id="KW-1185">Reference proteome</keyword>
<reference evidence="4 5" key="1">
    <citation type="submission" date="2019-04" db="EMBL/GenBank/DDBJ databases">
        <title>Sphingobacterium olei sp. nov., isolated from oil-contaminated soil.</title>
        <authorList>
            <person name="Liu B."/>
        </authorList>
    </citation>
    <scope>NUCLEOTIDE SEQUENCE [LARGE SCALE GENOMIC DNA]</scope>
    <source>
        <strain evidence="4 5">Y3L14</strain>
    </source>
</reference>